<feature type="region of interest" description="Disordered" evidence="1">
    <location>
        <begin position="428"/>
        <end position="455"/>
    </location>
</feature>
<proteinExistence type="predicted"/>
<dbReference type="Gene3D" id="3.30.479.30">
    <property type="entry name" value="Band 7 domain"/>
    <property type="match status" value="1"/>
</dbReference>
<protein>
    <submittedName>
        <fullName evidence="4">SPFH domain-containing protein</fullName>
    </submittedName>
</protein>
<feature type="domain" description="GYF" evidence="3">
    <location>
        <begin position="327"/>
        <end position="375"/>
    </location>
</feature>
<dbReference type="EMBL" id="CP074371">
    <property type="protein sequence ID" value="QVI19067.1"/>
    <property type="molecule type" value="Genomic_DNA"/>
</dbReference>
<feature type="domain" description="SPFH" evidence="2">
    <location>
        <begin position="26"/>
        <end position="234"/>
    </location>
</feature>
<evidence type="ECO:0000313" key="5">
    <source>
        <dbReference type="Proteomes" id="UP000683310"/>
    </source>
</evidence>
<evidence type="ECO:0000256" key="1">
    <source>
        <dbReference type="SAM" id="MobiDB-lite"/>
    </source>
</evidence>
<dbReference type="Proteomes" id="UP000683310">
    <property type="component" value="Chromosome"/>
</dbReference>
<dbReference type="PANTHER" id="PTHR37826:SF2">
    <property type="entry name" value="ZINC-RIBBON DOMAIN-CONTAINING PROTEIN"/>
    <property type="match status" value="1"/>
</dbReference>
<name>A0ABX8CGJ2_9NOCA</name>
<dbReference type="InterPro" id="IPR025640">
    <property type="entry name" value="GYF_2"/>
</dbReference>
<dbReference type="Pfam" id="PF13421">
    <property type="entry name" value="Band_7_1"/>
    <property type="match status" value="1"/>
</dbReference>
<organism evidence="4 5">
    <name type="scientific">Nocardia tengchongensis</name>
    <dbReference type="NCBI Taxonomy" id="2055889"/>
    <lineage>
        <taxon>Bacteria</taxon>
        <taxon>Bacillati</taxon>
        <taxon>Actinomycetota</taxon>
        <taxon>Actinomycetes</taxon>
        <taxon>Mycobacteriales</taxon>
        <taxon>Nocardiaceae</taxon>
        <taxon>Nocardia</taxon>
    </lineage>
</organism>
<sequence>MGLFDMIRGEFVDIIEWLDDSRTTLAWRFPRYENEIKNGAELIVREGQQAVFVYRGQLADKYGPGHYQLTTENMPIMSTLQGWRHGFNSPFRSEVYYVNTRAVTDMRWGTPQPVTVRDPDFRMVQIRANGTANVRVTDIEVFLRQMIGTNAEVDADVLSEQLRANVALAFSDMVLASGLGAIDLQGRQVELSDKLREFVGQRLSGFGVGVEGVTMSISLPEEIQQAMTRGVARGVEAGGFMNNVDLNRYQQMQAADAMLAAAQNPGGGMGAAMQAGMGVVLGGQMAGAMQGSMQPRQPGYGQPQQGGYAQPALQQAPPPLPGQQQFHFDNGGQAAGPFPIDQLRQYVSAGQLTRDTNVWAEGMAGWAPAGTVAALQPLFATPPRCRAPRRRCPRNSGSARTVPATPAGCTRRPVWRRRVRRRTRISLNARQLGASRKPFHRNSVTVESAAPSEPT</sequence>
<feature type="region of interest" description="Disordered" evidence="1">
    <location>
        <begin position="290"/>
        <end position="314"/>
    </location>
</feature>
<dbReference type="InterPro" id="IPR033880">
    <property type="entry name" value="SPFH_YdjI"/>
</dbReference>
<dbReference type="PANTHER" id="PTHR37826">
    <property type="entry name" value="FLOTILLIN BAND_7_5 DOMAIN PROTEIN"/>
    <property type="match status" value="1"/>
</dbReference>
<gene>
    <name evidence="4" type="ORF">KHQ06_21635</name>
</gene>
<evidence type="ECO:0000313" key="4">
    <source>
        <dbReference type="EMBL" id="QVI19067.1"/>
    </source>
</evidence>
<evidence type="ECO:0000259" key="3">
    <source>
        <dbReference type="Pfam" id="PF14237"/>
    </source>
</evidence>
<dbReference type="InterPro" id="IPR036013">
    <property type="entry name" value="Band_7/SPFH_dom_sf"/>
</dbReference>
<feature type="region of interest" description="Disordered" evidence="1">
    <location>
        <begin position="387"/>
        <end position="408"/>
    </location>
</feature>
<evidence type="ECO:0000259" key="2">
    <source>
        <dbReference type="Pfam" id="PF13421"/>
    </source>
</evidence>
<dbReference type="Pfam" id="PF14237">
    <property type="entry name" value="GYF_2"/>
    <property type="match status" value="1"/>
</dbReference>
<keyword evidence="5" id="KW-1185">Reference proteome</keyword>
<reference evidence="4 5" key="1">
    <citation type="submission" date="2021-04" db="EMBL/GenBank/DDBJ databases">
        <title>Nocardia tengchongensis.</title>
        <authorList>
            <person name="Zhuang k."/>
            <person name="Ran Y."/>
            <person name="Li W."/>
        </authorList>
    </citation>
    <scope>NUCLEOTIDE SEQUENCE [LARGE SCALE GENOMIC DNA]</scope>
    <source>
        <strain evidence="4 5">CFH S0057</strain>
    </source>
</reference>
<accession>A0ABX8CGJ2</accession>
<dbReference type="CDD" id="cd03408">
    <property type="entry name" value="SPFH_like_u1"/>
    <property type="match status" value="1"/>
</dbReference>